<comment type="caution">
    <text evidence="1">The sequence shown here is derived from an EMBL/GenBank/DDBJ whole genome shotgun (WGS) entry which is preliminary data.</text>
</comment>
<protein>
    <submittedName>
        <fullName evidence="1">Uncharacterized protein</fullName>
    </submittedName>
</protein>
<proteinExistence type="predicted"/>
<dbReference type="AlphaFoldDB" id="A0AAW2VD19"/>
<reference evidence="1" key="1">
    <citation type="submission" date="2020-06" db="EMBL/GenBank/DDBJ databases">
        <authorList>
            <person name="Li T."/>
            <person name="Hu X."/>
            <person name="Zhang T."/>
            <person name="Song X."/>
            <person name="Zhang H."/>
            <person name="Dai N."/>
            <person name="Sheng W."/>
            <person name="Hou X."/>
            <person name="Wei L."/>
        </authorList>
    </citation>
    <scope>NUCLEOTIDE SEQUENCE</scope>
    <source>
        <strain evidence="1">KEN1</strain>
        <tissue evidence="1">Leaf</tissue>
    </source>
</reference>
<dbReference type="Pfam" id="PF14223">
    <property type="entry name" value="Retrotran_gag_2"/>
    <property type="match status" value="1"/>
</dbReference>
<name>A0AAW2VD19_9LAMI</name>
<reference evidence="1" key="2">
    <citation type="journal article" date="2024" name="Plant">
        <title>Genomic evolution and insights into agronomic trait innovations of Sesamum species.</title>
        <authorList>
            <person name="Miao H."/>
            <person name="Wang L."/>
            <person name="Qu L."/>
            <person name="Liu H."/>
            <person name="Sun Y."/>
            <person name="Le M."/>
            <person name="Wang Q."/>
            <person name="Wei S."/>
            <person name="Zheng Y."/>
            <person name="Lin W."/>
            <person name="Duan Y."/>
            <person name="Cao H."/>
            <person name="Xiong S."/>
            <person name="Wang X."/>
            <person name="Wei L."/>
            <person name="Li C."/>
            <person name="Ma Q."/>
            <person name="Ju M."/>
            <person name="Zhao R."/>
            <person name="Li G."/>
            <person name="Mu C."/>
            <person name="Tian Q."/>
            <person name="Mei H."/>
            <person name="Zhang T."/>
            <person name="Gao T."/>
            <person name="Zhang H."/>
        </authorList>
    </citation>
    <scope>NUCLEOTIDE SEQUENCE</scope>
    <source>
        <strain evidence="1">KEN1</strain>
    </source>
</reference>
<sequence length="87" mass="10223">MKEVYTIPDRHTRYVAAKEFFRTKMTEGFSVQEHGFKMLSLVEKLDDLKTGLNNNMYIDVILQSLSPSFDPFIVNFNMNRLEKSINE</sequence>
<dbReference type="EMBL" id="JACGWN010000010">
    <property type="protein sequence ID" value="KAL0427161.1"/>
    <property type="molecule type" value="Genomic_DNA"/>
</dbReference>
<accession>A0AAW2VD19</accession>
<gene>
    <name evidence="1" type="ORF">Slati_2890900</name>
</gene>
<evidence type="ECO:0000313" key="1">
    <source>
        <dbReference type="EMBL" id="KAL0427161.1"/>
    </source>
</evidence>
<organism evidence="1">
    <name type="scientific">Sesamum latifolium</name>
    <dbReference type="NCBI Taxonomy" id="2727402"/>
    <lineage>
        <taxon>Eukaryota</taxon>
        <taxon>Viridiplantae</taxon>
        <taxon>Streptophyta</taxon>
        <taxon>Embryophyta</taxon>
        <taxon>Tracheophyta</taxon>
        <taxon>Spermatophyta</taxon>
        <taxon>Magnoliopsida</taxon>
        <taxon>eudicotyledons</taxon>
        <taxon>Gunneridae</taxon>
        <taxon>Pentapetalae</taxon>
        <taxon>asterids</taxon>
        <taxon>lamiids</taxon>
        <taxon>Lamiales</taxon>
        <taxon>Pedaliaceae</taxon>
        <taxon>Sesamum</taxon>
    </lineage>
</organism>